<dbReference type="GO" id="GO:0043138">
    <property type="term" value="F:3'-5' DNA helicase activity"/>
    <property type="evidence" value="ECO:0007669"/>
    <property type="project" value="UniProtKB-EC"/>
</dbReference>
<dbReference type="OrthoDB" id="10261556at2759"/>
<dbReference type="PROSITE" id="PS51192">
    <property type="entry name" value="HELICASE_ATP_BIND_1"/>
    <property type="match status" value="1"/>
</dbReference>
<dbReference type="EMBL" id="KN832993">
    <property type="protein sequence ID" value="KIM82722.1"/>
    <property type="molecule type" value="Genomic_DNA"/>
</dbReference>
<dbReference type="Gene3D" id="3.40.50.300">
    <property type="entry name" value="P-loop containing nucleotide triphosphate hydrolases"/>
    <property type="match status" value="1"/>
</dbReference>
<evidence type="ECO:0000256" key="3">
    <source>
        <dbReference type="ARBA" id="ARBA00023235"/>
    </source>
</evidence>
<reference evidence="9" key="2">
    <citation type="submission" date="2015-01" db="EMBL/GenBank/DDBJ databases">
        <title>Evolutionary Origins and Diversification of the Mycorrhizal Mutualists.</title>
        <authorList>
            <consortium name="DOE Joint Genome Institute"/>
            <consortium name="Mycorrhizal Genomics Consortium"/>
            <person name="Kohler A."/>
            <person name="Kuo A."/>
            <person name="Nagy L.G."/>
            <person name="Floudas D."/>
            <person name="Copeland A."/>
            <person name="Barry K.W."/>
            <person name="Cichocki N."/>
            <person name="Veneault-Fourrey C."/>
            <person name="LaButti K."/>
            <person name="Lindquist E.A."/>
            <person name="Lipzen A."/>
            <person name="Lundell T."/>
            <person name="Morin E."/>
            <person name="Murat C."/>
            <person name="Riley R."/>
            <person name="Ohm R."/>
            <person name="Sun H."/>
            <person name="Tunlid A."/>
            <person name="Henrissat B."/>
            <person name="Grigoriev I.V."/>
            <person name="Hibbett D.S."/>
            <person name="Martin F."/>
        </authorList>
    </citation>
    <scope>NUCLEOTIDE SEQUENCE [LARGE SCALE GENOMIC DNA]</scope>
    <source>
        <strain evidence="9">F 1598</strain>
    </source>
</reference>
<keyword evidence="9" id="KW-1185">Reference proteome</keyword>
<dbReference type="AlphaFoldDB" id="A0A0C3BZC8"/>
<accession>A0A0C3BZC8</accession>
<evidence type="ECO:0000259" key="7">
    <source>
        <dbReference type="PROSITE" id="PS51192"/>
    </source>
</evidence>
<sequence length="277" mass="30753">MSENNPPPVWPPPRHRNKPPPTPRRNLSQAAVSPARNILSPGPPSIFTAATTTPQHLLTSTTNISKKSTTYRNGYEVKPQTPSYKPYALNSRGHKRQRPFSFDDVSGDPIIVPMQPLSQEKWNAEAKASCWLPEGCELRPFQTECADIVIGQAGDACVIAPTGSGKSLLWVLPLLAQKRGISLVITPFTSLVVESETRTNDIDIPSAFIYSENKDVRVLENTARGDYRIIYICVEMLEGSSFAEVLHSETFQRLLLAIFIDEAHTVHESASWRPAYT</sequence>
<evidence type="ECO:0000256" key="1">
    <source>
        <dbReference type="ARBA" id="ARBA00005446"/>
    </source>
</evidence>
<comment type="similarity">
    <text evidence="1">Belongs to the helicase family. RecQ subfamily.</text>
</comment>
<evidence type="ECO:0000256" key="6">
    <source>
        <dbReference type="SAM" id="MobiDB-lite"/>
    </source>
</evidence>
<evidence type="ECO:0000256" key="2">
    <source>
        <dbReference type="ARBA" id="ARBA00023125"/>
    </source>
</evidence>
<gene>
    <name evidence="8" type="ORF">PILCRDRAFT_7633</name>
</gene>
<comment type="catalytic activity">
    <reaction evidence="4">
        <text>Couples ATP hydrolysis with the unwinding of duplex DNA by translocating in the 3'-5' direction.</text>
        <dbReference type="EC" id="5.6.2.4"/>
    </reaction>
</comment>
<protein>
    <recommendedName>
        <fullName evidence="5">DNA 3'-5' helicase</fullName>
        <ecNumber evidence="5">5.6.2.4</ecNumber>
    </recommendedName>
</protein>
<organism evidence="8 9">
    <name type="scientific">Piloderma croceum (strain F 1598)</name>
    <dbReference type="NCBI Taxonomy" id="765440"/>
    <lineage>
        <taxon>Eukaryota</taxon>
        <taxon>Fungi</taxon>
        <taxon>Dikarya</taxon>
        <taxon>Basidiomycota</taxon>
        <taxon>Agaricomycotina</taxon>
        <taxon>Agaricomycetes</taxon>
        <taxon>Agaricomycetidae</taxon>
        <taxon>Atheliales</taxon>
        <taxon>Atheliaceae</taxon>
        <taxon>Piloderma</taxon>
    </lineage>
</organism>
<dbReference type="InterPro" id="IPR011545">
    <property type="entry name" value="DEAD/DEAH_box_helicase_dom"/>
</dbReference>
<feature type="region of interest" description="Disordered" evidence="6">
    <location>
        <begin position="1"/>
        <end position="38"/>
    </location>
</feature>
<evidence type="ECO:0000256" key="5">
    <source>
        <dbReference type="ARBA" id="ARBA00034808"/>
    </source>
</evidence>
<dbReference type="GO" id="GO:0005737">
    <property type="term" value="C:cytoplasm"/>
    <property type="evidence" value="ECO:0007669"/>
    <property type="project" value="TreeGrafter"/>
</dbReference>
<dbReference type="GO" id="GO:0000724">
    <property type="term" value="P:double-strand break repair via homologous recombination"/>
    <property type="evidence" value="ECO:0007669"/>
    <property type="project" value="TreeGrafter"/>
</dbReference>
<dbReference type="InParanoid" id="A0A0C3BZC8"/>
<name>A0A0C3BZC8_PILCF</name>
<dbReference type="PANTHER" id="PTHR13710">
    <property type="entry name" value="DNA HELICASE RECQ FAMILY MEMBER"/>
    <property type="match status" value="1"/>
</dbReference>
<feature type="compositionally biased region" description="Pro residues" evidence="6">
    <location>
        <begin position="1"/>
        <end position="12"/>
    </location>
</feature>
<evidence type="ECO:0000313" key="8">
    <source>
        <dbReference type="EMBL" id="KIM82722.1"/>
    </source>
</evidence>
<keyword evidence="3" id="KW-0413">Isomerase</keyword>
<dbReference type="Pfam" id="PF00270">
    <property type="entry name" value="DEAD"/>
    <property type="match status" value="1"/>
</dbReference>
<dbReference type="HOGENOM" id="CLU_087678_0_0_1"/>
<dbReference type="InterPro" id="IPR014001">
    <property type="entry name" value="Helicase_ATP-bd"/>
</dbReference>
<dbReference type="STRING" id="765440.A0A0C3BZC8"/>
<dbReference type="InterPro" id="IPR027417">
    <property type="entry name" value="P-loop_NTPase"/>
</dbReference>
<feature type="domain" description="Helicase ATP-binding" evidence="7">
    <location>
        <begin position="147"/>
        <end position="277"/>
    </location>
</feature>
<keyword evidence="2" id="KW-0238">DNA-binding</keyword>
<evidence type="ECO:0000256" key="4">
    <source>
        <dbReference type="ARBA" id="ARBA00034617"/>
    </source>
</evidence>
<dbReference type="Proteomes" id="UP000054166">
    <property type="component" value="Unassembled WGS sequence"/>
</dbReference>
<reference evidence="8 9" key="1">
    <citation type="submission" date="2014-04" db="EMBL/GenBank/DDBJ databases">
        <authorList>
            <consortium name="DOE Joint Genome Institute"/>
            <person name="Kuo A."/>
            <person name="Tarkka M."/>
            <person name="Buscot F."/>
            <person name="Kohler A."/>
            <person name="Nagy L.G."/>
            <person name="Floudas D."/>
            <person name="Copeland A."/>
            <person name="Barry K.W."/>
            <person name="Cichocki N."/>
            <person name="Veneault-Fourrey C."/>
            <person name="LaButti K."/>
            <person name="Lindquist E.A."/>
            <person name="Lipzen A."/>
            <person name="Lundell T."/>
            <person name="Morin E."/>
            <person name="Murat C."/>
            <person name="Sun H."/>
            <person name="Tunlid A."/>
            <person name="Henrissat B."/>
            <person name="Grigoriev I.V."/>
            <person name="Hibbett D.S."/>
            <person name="Martin F."/>
            <person name="Nordberg H.P."/>
            <person name="Cantor M.N."/>
            <person name="Hua S.X."/>
        </authorList>
    </citation>
    <scope>NUCLEOTIDE SEQUENCE [LARGE SCALE GENOMIC DNA]</scope>
    <source>
        <strain evidence="8 9">F 1598</strain>
    </source>
</reference>
<dbReference type="GO" id="GO:0009378">
    <property type="term" value="F:four-way junction helicase activity"/>
    <property type="evidence" value="ECO:0007669"/>
    <property type="project" value="TreeGrafter"/>
</dbReference>
<dbReference type="SUPFAM" id="SSF52540">
    <property type="entry name" value="P-loop containing nucleoside triphosphate hydrolases"/>
    <property type="match status" value="1"/>
</dbReference>
<dbReference type="GO" id="GO:0003677">
    <property type="term" value="F:DNA binding"/>
    <property type="evidence" value="ECO:0007669"/>
    <property type="project" value="UniProtKB-KW"/>
</dbReference>
<dbReference type="GO" id="GO:0005524">
    <property type="term" value="F:ATP binding"/>
    <property type="evidence" value="ECO:0007669"/>
    <property type="project" value="InterPro"/>
</dbReference>
<dbReference type="GO" id="GO:0005694">
    <property type="term" value="C:chromosome"/>
    <property type="evidence" value="ECO:0007669"/>
    <property type="project" value="TreeGrafter"/>
</dbReference>
<dbReference type="EC" id="5.6.2.4" evidence="5"/>
<proteinExistence type="inferred from homology"/>
<dbReference type="PANTHER" id="PTHR13710:SF105">
    <property type="entry name" value="ATP-DEPENDENT DNA HELICASE Q1"/>
    <property type="match status" value="1"/>
</dbReference>
<evidence type="ECO:0000313" key="9">
    <source>
        <dbReference type="Proteomes" id="UP000054166"/>
    </source>
</evidence>